<feature type="coiled-coil region" evidence="1">
    <location>
        <begin position="91"/>
        <end position="118"/>
    </location>
</feature>
<accession>A0A0A3JWJ0</accession>
<dbReference type="Proteomes" id="UP000030595">
    <property type="component" value="Unassembled WGS sequence"/>
</dbReference>
<organism evidence="2 3">
    <name type="scientific">Ureibacillus massiliensis 4400831 = CIP 108448 = CCUG 49529</name>
    <dbReference type="NCBI Taxonomy" id="1211035"/>
    <lineage>
        <taxon>Bacteria</taxon>
        <taxon>Bacillati</taxon>
        <taxon>Bacillota</taxon>
        <taxon>Bacilli</taxon>
        <taxon>Bacillales</taxon>
        <taxon>Caryophanaceae</taxon>
        <taxon>Ureibacillus</taxon>
    </lineage>
</organism>
<reference evidence="2 3" key="1">
    <citation type="submission" date="2014-02" db="EMBL/GenBank/DDBJ databases">
        <title>Draft genome sequence of Lysinibacillus massiliensis CCUG 49529.</title>
        <authorList>
            <person name="Zhang F."/>
            <person name="Wang G."/>
            <person name="Zhang L."/>
        </authorList>
    </citation>
    <scope>NUCLEOTIDE SEQUENCE [LARGE SCALE GENOMIC DNA]</scope>
    <source>
        <strain evidence="2 3">CCUG 49529</strain>
    </source>
</reference>
<name>A0A0A3JWJ0_9BACL</name>
<dbReference type="EMBL" id="JPVQ01000007">
    <property type="protein sequence ID" value="KGR91357.1"/>
    <property type="molecule type" value="Genomic_DNA"/>
</dbReference>
<sequence length="126" mass="15429">MKEFEQLTNNYEMVQALKEKSIHYNCIITGFEVHKDSHLNITGNDVWVSWWDYRGRQKRVDIILSCSNEREQERVYIRWWQSIEIVGGKSRKDREEEQEEIDKRNREFEEKNENVEIEKWMKALGF</sequence>
<dbReference type="AlphaFoldDB" id="A0A0A3JWJ0"/>
<comment type="caution">
    <text evidence="2">The sequence shown here is derived from an EMBL/GenBank/DDBJ whole genome shotgun (WGS) entry which is preliminary data.</text>
</comment>
<evidence type="ECO:0000256" key="1">
    <source>
        <dbReference type="SAM" id="Coils"/>
    </source>
</evidence>
<dbReference type="RefSeq" id="WP_036173743.1">
    <property type="nucleotide sequence ID" value="NZ_AVCZ01000007.1"/>
</dbReference>
<evidence type="ECO:0000313" key="3">
    <source>
        <dbReference type="Proteomes" id="UP000030595"/>
    </source>
</evidence>
<keyword evidence="3" id="KW-1185">Reference proteome</keyword>
<gene>
    <name evidence="2" type="ORF">CD30_05945</name>
</gene>
<keyword evidence="1" id="KW-0175">Coiled coil</keyword>
<protein>
    <submittedName>
        <fullName evidence="2">Uncharacterized protein</fullName>
    </submittedName>
</protein>
<proteinExistence type="predicted"/>
<evidence type="ECO:0000313" key="2">
    <source>
        <dbReference type="EMBL" id="KGR91357.1"/>
    </source>
</evidence>